<dbReference type="GO" id="GO:0005886">
    <property type="term" value="C:plasma membrane"/>
    <property type="evidence" value="ECO:0007669"/>
    <property type="project" value="UniProtKB-SubCell"/>
</dbReference>
<comment type="function">
    <text evidence="1 15">The transhydrogenation between NADH and NADP is coupled to respiration and ATP hydrolysis and functions as a proton pump across the membrane.</text>
</comment>
<dbReference type="InterPro" id="IPR034300">
    <property type="entry name" value="PNTB-like"/>
</dbReference>
<feature type="transmembrane region" description="Helical" evidence="16">
    <location>
        <begin position="168"/>
        <end position="185"/>
    </location>
</feature>
<evidence type="ECO:0000313" key="19">
    <source>
        <dbReference type="Proteomes" id="UP000237819"/>
    </source>
</evidence>
<dbReference type="RefSeq" id="WP_105334555.1">
    <property type="nucleotide sequence ID" value="NZ_PUHZ01000006.1"/>
</dbReference>
<evidence type="ECO:0000256" key="4">
    <source>
        <dbReference type="ARBA" id="ARBA00012943"/>
    </source>
</evidence>
<evidence type="ECO:0000256" key="6">
    <source>
        <dbReference type="ARBA" id="ARBA00022475"/>
    </source>
</evidence>
<keyword evidence="9 15" id="KW-0521">NADP</keyword>
<evidence type="ECO:0000256" key="2">
    <source>
        <dbReference type="ARBA" id="ARBA00004429"/>
    </source>
</evidence>
<evidence type="ECO:0000256" key="8">
    <source>
        <dbReference type="ARBA" id="ARBA00022692"/>
    </source>
</evidence>
<evidence type="ECO:0000256" key="7">
    <source>
        <dbReference type="ARBA" id="ARBA00022519"/>
    </source>
</evidence>
<dbReference type="PIRSF" id="PIRSF000204">
    <property type="entry name" value="PNTB"/>
    <property type="match status" value="1"/>
</dbReference>
<evidence type="ECO:0000256" key="5">
    <source>
        <dbReference type="ARBA" id="ARBA00014581"/>
    </source>
</evidence>
<feature type="transmembrane region" description="Helical" evidence="16">
    <location>
        <begin position="127"/>
        <end position="148"/>
    </location>
</feature>
<evidence type="ECO:0000256" key="10">
    <source>
        <dbReference type="ARBA" id="ARBA00022967"/>
    </source>
</evidence>
<evidence type="ECO:0000256" key="15">
    <source>
        <dbReference type="PIRNR" id="PIRNR000204"/>
    </source>
</evidence>
<dbReference type="PANTHER" id="PTHR44758:SF1">
    <property type="entry name" value="NAD(P) TRANSHYDROGENASE SUBUNIT BETA"/>
    <property type="match status" value="1"/>
</dbReference>
<feature type="transmembrane region" description="Helical" evidence="16">
    <location>
        <begin position="37"/>
        <end position="56"/>
    </location>
</feature>
<evidence type="ECO:0000256" key="9">
    <source>
        <dbReference type="ARBA" id="ARBA00022857"/>
    </source>
</evidence>
<feature type="transmembrane region" description="Helical" evidence="16">
    <location>
        <begin position="244"/>
        <end position="262"/>
    </location>
</feature>
<dbReference type="EMBL" id="PUHZ01000006">
    <property type="protein sequence ID" value="PQO47105.1"/>
    <property type="molecule type" value="Genomic_DNA"/>
</dbReference>
<evidence type="ECO:0000256" key="12">
    <source>
        <dbReference type="ARBA" id="ARBA00023027"/>
    </source>
</evidence>
<dbReference type="Pfam" id="PF02233">
    <property type="entry name" value="PNTB"/>
    <property type="match status" value="1"/>
</dbReference>
<sequence length="469" mass="48824">MFDSQIIVNLTYVVAAVLFIVGLKMMAHPRSAVRGNLISSVAMLIAVVATAAWIFVDTNDTLAGWLLIGLGLAVGGVIGAVMAVKVEMTQMPQLVALFNGLGGGASVLVAGAELVGVTDAHATVDVMLAIGLSGLIGTVTFWGSLVGFGKLQEIDWFEKPLPIPMPQVFNALVAVLLLIMLAVMVSGGVGWPYLVIILLATVLGFTLVMPIGGADMPVVIALLNSYSGLAAAATGFVIDNNVLIISGSLVGASGIILTQIMCKAMNRSLVNVLFGTMQAGGGPAGSDDEMYANVRSTSADDIAMILDTAQRVVFVPGYGLAVAQAQHAVRDLANLLSDKGIEVEYAIHPVAGRMPGHMNVLLAEADVPYEQLKEMDEINPTLGQVDVAIVIGANDVVNPLANTDPNSPISGMPIIEVDKARTVIVIKRSLSPGFAKIPNPLFAAENTLMFFSDGKKAVLDIVGAVKELG</sequence>
<comment type="similarity">
    <text evidence="3 15">Belongs to the PNT beta subunit family.</text>
</comment>
<feature type="transmembrane region" description="Helical" evidence="16">
    <location>
        <begin position="191"/>
        <end position="211"/>
    </location>
</feature>
<keyword evidence="6 15" id="KW-1003">Cell membrane</keyword>
<organism evidence="18 19">
    <name type="scientific">Blastopirellula marina</name>
    <dbReference type="NCBI Taxonomy" id="124"/>
    <lineage>
        <taxon>Bacteria</taxon>
        <taxon>Pseudomonadati</taxon>
        <taxon>Planctomycetota</taxon>
        <taxon>Planctomycetia</taxon>
        <taxon>Pirellulales</taxon>
        <taxon>Pirellulaceae</taxon>
        <taxon>Blastopirellula</taxon>
    </lineage>
</organism>
<dbReference type="EC" id="7.1.1.1" evidence="4 15"/>
<dbReference type="PANTHER" id="PTHR44758">
    <property type="entry name" value="NAD(P) TRANSHYDROGENASE SUBUNIT BETA"/>
    <property type="match status" value="1"/>
</dbReference>
<evidence type="ECO:0000256" key="16">
    <source>
        <dbReference type="SAM" id="Phobius"/>
    </source>
</evidence>
<evidence type="ECO:0000313" key="18">
    <source>
        <dbReference type="EMBL" id="PQO47105.1"/>
    </source>
</evidence>
<dbReference type="AlphaFoldDB" id="A0A2S8GRQ0"/>
<keyword evidence="10 15" id="KW-1278">Translocase</keyword>
<dbReference type="Proteomes" id="UP000237819">
    <property type="component" value="Unassembled WGS sequence"/>
</dbReference>
<feature type="transmembrane region" description="Helical" evidence="16">
    <location>
        <begin position="62"/>
        <end position="84"/>
    </location>
</feature>
<gene>
    <name evidence="18" type="ORF">C5Y93_06335</name>
</gene>
<reference evidence="18 19" key="1">
    <citation type="submission" date="2018-02" db="EMBL/GenBank/DDBJ databases">
        <title>Comparative genomes isolates from brazilian mangrove.</title>
        <authorList>
            <person name="Araujo J.E."/>
            <person name="Taketani R.G."/>
            <person name="Silva M.C.P."/>
            <person name="Loureco M.V."/>
            <person name="Andreote F.D."/>
        </authorList>
    </citation>
    <scope>NUCLEOTIDE SEQUENCE [LARGE SCALE GENOMIC DNA]</scope>
    <source>
        <strain evidence="18 19">Nap-Phe MGV</strain>
    </source>
</reference>
<dbReference type="InterPro" id="IPR029035">
    <property type="entry name" value="DHS-like_NAD/FAD-binding_dom"/>
</dbReference>
<feature type="transmembrane region" description="Helical" evidence="16">
    <location>
        <begin position="6"/>
        <end position="25"/>
    </location>
</feature>
<keyword evidence="13 15" id="KW-0472">Membrane</keyword>
<evidence type="ECO:0000256" key="13">
    <source>
        <dbReference type="ARBA" id="ARBA00023136"/>
    </source>
</evidence>
<evidence type="ECO:0000256" key="1">
    <source>
        <dbReference type="ARBA" id="ARBA00003943"/>
    </source>
</evidence>
<keyword evidence="7 15" id="KW-0997">Cell inner membrane</keyword>
<dbReference type="OrthoDB" id="9763786at2"/>
<evidence type="ECO:0000256" key="14">
    <source>
        <dbReference type="ARBA" id="ARBA00048202"/>
    </source>
</evidence>
<comment type="caution">
    <text evidence="18">The sequence shown here is derived from an EMBL/GenBank/DDBJ whole genome shotgun (WGS) entry which is preliminary data.</text>
</comment>
<dbReference type="Gene3D" id="3.40.50.1220">
    <property type="entry name" value="TPP-binding domain"/>
    <property type="match status" value="1"/>
</dbReference>
<feature type="transmembrane region" description="Helical" evidence="16">
    <location>
        <begin position="96"/>
        <end position="115"/>
    </location>
</feature>
<feature type="transmembrane region" description="Helical" evidence="16">
    <location>
        <begin position="218"/>
        <end position="238"/>
    </location>
</feature>
<comment type="catalytic activity">
    <reaction evidence="14 15">
        <text>NAD(+) + NADPH + H(+)(in) = NADH + NADP(+) + H(+)(out)</text>
        <dbReference type="Rhea" id="RHEA:47992"/>
        <dbReference type="ChEBI" id="CHEBI:15378"/>
        <dbReference type="ChEBI" id="CHEBI:57540"/>
        <dbReference type="ChEBI" id="CHEBI:57783"/>
        <dbReference type="ChEBI" id="CHEBI:57945"/>
        <dbReference type="ChEBI" id="CHEBI:58349"/>
        <dbReference type="EC" id="7.1.1.1"/>
    </reaction>
</comment>
<name>A0A2S8GRQ0_9BACT</name>
<dbReference type="SUPFAM" id="SSF52467">
    <property type="entry name" value="DHS-like NAD/FAD-binding domain"/>
    <property type="match status" value="1"/>
</dbReference>
<keyword evidence="11 16" id="KW-1133">Transmembrane helix</keyword>
<dbReference type="GO" id="GO:0008750">
    <property type="term" value="F:proton-translocating NAD(P)+ transhydrogenase activity"/>
    <property type="evidence" value="ECO:0007669"/>
    <property type="project" value="UniProtKB-EC"/>
</dbReference>
<proteinExistence type="inferred from homology"/>
<accession>A0A2S8GRQ0</accession>
<comment type="subcellular location">
    <subcellularLocation>
        <location evidence="2">Cell inner membrane</location>
        <topology evidence="2">Multi-pass membrane protein</topology>
    </subcellularLocation>
</comment>
<evidence type="ECO:0000256" key="3">
    <source>
        <dbReference type="ARBA" id="ARBA00007919"/>
    </source>
</evidence>
<evidence type="ECO:0000259" key="17">
    <source>
        <dbReference type="Pfam" id="PF02233"/>
    </source>
</evidence>
<evidence type="ECO:0000256" key="11">
    <source>
        <dbReference type="ARBA" id="ARBA00022989"/>
    </source>
</evidence>
<dbReference type="InterPro" id="IPR012136">
    <property type="entry name" value="NADH_DH_b"/>
</dbReference>
<dbReference type="GO" id="GO:0050661">
    <property type="term" value="F:NADP binding"/>
    <property type="evidence" value="ECO:0007669"/>
    <property type="project" value="InterPro"/>
</dbReference>
<protein>
    <recommendedName>
        <fullName evidence="5 15">NAD(P) transhydrogenase subunit beta</fullName>
        <ecNumber evidence="4 15">7.1.1.1</ecNumber>
    </recommendedName>
    <alternativeName>
        <fullName evidence="15">Nicotinamide nucleotide transhydrogenase subunit beta</fullName>
    </alternativeName>
</protein>
<feature type="domain" description="NADP transhydrogenase beta-like" evidence="17">
    <location>
        <begin position="9"/>
        <end position="462"/>
    </location>
</feature>
<keyword evidence="12 15" id="KW-0520">NAD</keyword>
<keyword evidence="8 16" id="KW-0812">Transmembrane</keyword>